<protein>
    <submittedName>
        <fullName evidence="1">Uncharacterized protein</fullName>
    </submittedName>
</protein>
<reference evidence="1" key="2">
    <citation type="journal article" date="2015" name="Data Brief">
        <title>Shoot transcriptome of the giant reed, Arundo donax.</title>
        <authorList>
            <person name="Barrero R.A."/>
            <person name="Guerrero F.D."/>
            <person name="Moolhuijzen P."/>
            <person name="Goolsby J.A."/>
            <person name="Tidwell J."/>
            <person name="Bellgard S.E."/>
            <person name="Bellgard M.I."/>
        </authorList>
    </citation>
    <scope>NUCLEOTIDE SEQUENCE</scope>
    <source>
        <tissue evidence="1">Shoot tissue taken approximately 20 cm above the soil surface</tissue>
    </source>
</reference>
<dbReference type="AlphaFoldDB" id="A0A0A9FTY9"/>
<accession>A0A0A9FTY9</accession>
<evidence type="ECO:0000313" key="1">
    <source>
        <dbReference type="EMBL" id="JAE15717.1"/>
    </source>
</evidence>
<proteinExistence type="predicted"/>
<reference evidence="1" key="1">
    <citation type="submission" date="2014-09" db="EMBL/GenBank/DDBJ databases">
        <authorList>
            <person name="Magalhaes I.L.F."/>
            <person name="Oliveira U."/>
            <person name="Santos F.R."/>
            <person name="Vidigal T.H.D.A."/>
            <person name="Brescovit A.D."/>
            <person name="Santos A.J."/>
        </authorList>
    </citation>
    <scope>NUCLEOTIDE SEQUENCE</scope>
    <source>
        <tissue evidence="1">Shoot tissue taken approximately 20 cm above the soil surface</tissue>
    </source>
</reference>
<organism evidence="1">
    <name type="scientific">Arundo donax</name>
    <name type="common">Giant reed</name>
    <name type="synonym">Donax arundinaceus</name>
    <dbReference type="NCBI Taxonomy" id="35708"/>
    <lineage>
        <taxon>Eukaryota</taxon>
        <taxon>Viridiplantae</taxon>
        <taxon>Streptophyta</taxon>
        <taxon>Embryophyta</taxon>
        <taxon>Tracheophyta</taxon>
        <taxon>Spermatophyta</taxon>
        <taxon>Magnoliopsida</taxon>
        <taxon>Liliopsida</taxon>
        <taxon>Poales</taxon>
        <taxon>Poaceae</taxon>
        <taxon>PACMAD clade</taxon>
        <taxon>Arundinoideae</taxon>
        <taxon>Arundineae</taxon>
        <taxon>Arundo</taxon>
    </lineage>
</organism>
<dbReference type="EMBL" id="GBRH01182179">
    <property type="protein sequence ID" value="JAE15717.1"/>
    <property type="molecule type" value="Transcribed_RNA"/>
</dbReference>
<sequence length="35" mass="3966">MGNICKLTNKTLQLVSTSRAKQKGKQHKICTNTQY</sequence>
<name>A0A0A9FTY9_ARUDO</name>